<name>A0A517Y6N6_9BACT</name>
<gene>
    <name evidence="1" type="ORF">ETAA8_09520</name>
</gene>
<organism evidence="1 2">
    <name type="scientific">Anatilimnocola aggregata</name>
    <dbReference type="NCBI Taxonomy" id="2528021"/>
    <lineage>
        <taxon>Bacteria</taxon>
        <taxon>Pseudomonadati</taxon>
        <taxon>Planctomycetota</taxon>
        <taxon>Planctomycetia</taxon>
        <taxon>Pirellulales</taxon>
        <taxon>Pirellulaceae</taxon>
        <taxon>Anatilimnocola</taxon>
    </lineage>
</organism>
<accession>A0A517Y6N6</accession>
<evidence type="ECO:0000313" key="2">
    <source>
        <dbReference type="Proteomes" id="UP000315017"/>
    </source>
</evidence>
<sequence length="123" mass="13434">MSDENTLTVEQVALLEAIPGWIEFCEEEDEQCDHDDGDSCHLCERDNEDKMDAAHADVWNAISCFVGIDANSEVVAKELGTEEAEVTNAIKPLKELAAKVDAWQIAVALEGWPSGVAEEVADE</sequence>
<keyword evidence="2" id="KW-1185">Reference proteome</keyword>
<dbReference type="KEGG" id="aagg:ETAA8_09520"/>
<dbReference type="Proteomes" id="UP000315017">
    <property type="component" value="Chromosome"/>
</dbReference>
<dbReference type="AlphaFoldDB" id="A0A517Y6N6"/>
<dbReference type="EMBL" id="CP036274">
    <property type="protein sequence ID" value="QDU25880.1"/>
    <property type="molecule type" value="Genomic_DNA"/>
</dbReference>
<protein>
    <submittedName>
        <fullName evidence="1">Uncharacterized protein</fullName>
    </submittedName>
</protein>
<proteinExistence type="predicted"/>
<evidence type="ECO:0000313" key="1">
    <source>
        <dbReference type="EMBL" id="QDU25880.1"/>
    </source>
</evidence>
<reference evidence="1 2" key="1">
    <citation type="submission" date="2019-02" db="EMBL/GenBank/DDBJ databases">
        <title>Deep-cultivation of Planctomycetes and their phenomic and genomic characterization uncovers novel biology.</title>
        <authorList>
            <person name="Wiegand S."/>
            <person name="Jogler M."/>
            <person name="Boedeker C."/>
            <person name="Pinto D."/>
            <person name="Vollmers J."/>
            <person name="Rivas-Marin E."/>
            <person name="Kohn T."/>
            <person name="Peeters S.H."/>
            <person name="Heuer A."/>
            <person name="Rast P."/>
            <person name="Oberbeckmann S."/>
            <person name="Bunk B."/>
            <person name="Jeske O."/>
            <person name="Meyerdierks A."/>
            <person name="Storesund J.E."/>
            <person name="Kallscheuer N."/>
            <person name="Luecker S."/>
            <person name="Lage O.M."/>
            <person name="Pohl T."/>
            <person name="Merkel B.J."/>
            <person name="Hornburger P."/>
            <person name="Mueller R.-W."/>
            <person name="Bruemmer F."/>
            <person name="Labrenz M."/>
            <person name="Spormann A.M."/>
            <person name="Op den Camp H."/>
            <person name="Overmann J."/>
            <person name="Amann R."/>
            <person name="Jetten M.S.M."/>
            <person name="Mascher T."/>
            <person name="Medema M.H."/>
            <person name="Devos D.P."/>
            <person name="Kaster A.-K."/>
            <person name="Ovreas L."/>
            <person name="Rohde M."/>
            <person name="Galperin M.Y."/>
            <person name="Jogler C."/>
        </authorList>
    </citation>
    <scope>NUCLEOTIDE SEQUENCE [LARGE SCALE GENOMIC DNA]</scope>
    <source>
        <strain evidence="1 2">ETA_A8</strain>
    </source>
</reference>